<keyword evidence="1" id="KW-0812">Transmembrane</keyword>
<sequence length="359" mass="40249">MQMATIDDQAPSWEEIDRAENYLVCRMFEQAEALSSSVIMRLLQNLNSGKDSEGFEDGWDDMAESAGMILVQSLKELGRTLEVSEELTLLFGSVNGIPVQVLITGVCLHISENLLTAARGLLEEFLNNWKFVGDRYYPHLGSVDGVSPSEGSSFTFSVGIDEYLEVVELYVITLLATTLNDSELAISWVEKAMLPVEKRHELLRKLQSINSSVTSSSQNSVSTELSDQFFSGDQEQYKAHHKDVESKYLSSRMNITAKDEIVKLSRQRAPCFWLFRNIRLKLGNTELVVSSGKLLLASLLLLMYYFARKKQATLKRLLVEKAVSVKKGFVDLWQLVFSHQVNPLAAVQTLPTATRANHG</sequence>
<keyword evidence="1" id="KW-1133">Transmembrane helix</keyword>
<comment type="caution">
    <text evidence="2">The sequence shown here is derived from an EMBL/GenBank/DDBJ whole genome shotgun (WGS) entry which is preliminary data.</text>
</comment>
<keyword evidence="1" id="KW-0472">Membrane</keyword>
<dbReference type="InterPro" id="IPR034571">
    <property type="entry name" value="APEM9"/>
</dbReference>
<keyword evidence="2" id="KW-0418">Kinase</keyword>
<dbReference type="Proteomes" id="UP000325081">
    <property type="component" value="Unassembled WGS sequence"/>
</dbReference>
<evidence type="ECO:0000256" key="1">
    <source>
        <dbReference type="SAM" id="Phobius"/>
    </source>
</evidence>
<dbReference type="AlphaFoldDB" id="A0A5A7QD85"/>
<dbReference type="GO" id="GO:0015919">
    <property type="term" value="P:peroxisomal membrane transport"/>
    <property type="evidence" value="ECO:0007669"/>
    <property type="project" value="InterPro"/>
</dbReference>
<dbReference type="EMBL" id="BKCP01006504">
    <property type="protein sequence ID" value="GER42912.1"/>
    <property type="molecule type" value="Genomic_DNA"/>
</dbReference>
<feature type="transmembrane region" description="Helical" evidence="1">
    <location>
        <begin position="287"/>
        <end position="307"/>
    </location>
</feature>
<keyword evidence="2" id="KW-0808">Transferase</keyword>
<evidence type="ECO:0000313" key="2">
    <source>
        <dbReference type="EMBL" id="GER42912.1"/>
    </source>
</evidence>
<dbReference type="PANTHER" id="PTHR36361:SF1">
    <property type="entry name" value="PROTEIN APEM9"/>
    <property type="match status" value="1"/>
</dbReference>
<name>A0A5A7QD85_STRAF</name>
<gene>
    <name evidence="2" type="ORF">STAS_19734</name>
</gene>
<organism evidence="2 3">
    <name type="scientific">Striga asiatica</name>
    <name type="common">Asiatic witchweed</name>
    <name type="synonym">Buchnera asiatica</name>
    <dbReference type="NCBI Taxonomy" id="4170"/>
    <lineage>
        <taxon>Eukaryota</taxon>
        <taxon>Viridiplantae</taxon>
        <taxon>Streptophyta</taxon>
        <taxon>Embryophyta</taxon>
        <taxon>Tracheophyta</taxon>
        <taxon>Spermatophyta</taxon>
        <taxon>Magnoliopsida</taxon>
        <taxon>eudicotyledons</taxon>
        <taxon>Gunneridae</taxon>
        <taxon>Pentapetalae</taxon>
        <taxon>asterids</taxon>
        <taxon>lamiids</taxon>
        <taxon>Lamiales</taxon>
        <taxon>Orobanchaceae</taxon>
        <taxon>Buchnereae</taxon>
        <taxon>Striga</taxon>
    </lineage>
</organism>
<keyword evidence="3" id="KW-1185">Reference proteome</keyword>
<proteinExistence type="predicted"/>
<dbReference type="GO" id="GO:0016301">
    <property type="term" value="F:kinase activity"/>
    <property type="evidence" value="ECO:0007669"/>
    <property type="project" value="UniProtKB-KW"/>
</dbReference>
<reference evidence="3" key="1">
    <citation type="journal article" date="2019" name="Curr. Biol.">
        <title>Genome Sequence of Striga asiatica Provides Insight into the Evolution of Plant Parasitism.</title>
        <authorList>
            <person name="Yoshida S."/>
            <person name="Kim S."/>
            <person name="Wafula E.K."/>
            <person name="Tanskanen J."/>
            <person name="Kim Y.M."/>
            <person name="Honaas L."/>
            <person name="Yang Z."/>
            <person name="Spallek T."/>
            <person name="Conn C.E."/>
            <person name="Ichihashi Y."/>
            <person name="Cheong K."/>
            <person name="Cui S."/>
            <person name="Der J.P."/>
            <person name="Gundlach H."/>
            <person name="Jiao Y."/>
            <person name="Hori C."/>
            <person name="Ishida J.K."/>
            <person name="Kasahara H."/>
            <person name="Kiba T."/>
            <person name="Kim M.S."/>
            <person name="Koo N."/>
            <person name="Laohavisit A."/>
            <person name="Lee Y.H."/>
            <person name="Lumba S."/>
            <person name="McCourt P."/>
            <person name="Mortimer J.C."/>
            <person name="Mutuku J.M."/>
            <person name="Nomura T."/>
            <person name="Sasaki-Sekimoto Y."/>
            <person name="Seto Y."/>
            <person name="Wang Y."/>
            <person name="Wakatake T."/>
            <person name="Sakakibara H."/>
            <person name="Demura T."/>
            <person name="Yamaguchi S."/>
            <person name="Yoneyama K."/>
            <person name="Manabe R.I."/>
            <person name="Nelson D.C."/>
            <person name="Schulman A.H."/>
            <person name="Timko M.P."/>
            <person name="dePamphilis C.W."/>
            <person name="Choi D."/>
            <person name="Shirasu K."/>
        </authorList>
    </citation>
    <scope>NUCLEOTIDE SEQUENCE [LARGE SCALE GENOMIC DNA]</scope>
    <source>
        <strain evidence="3">cv. UVA1</strain>
    </source>
</reference>
<accession>A0A5A7QD85</accession>
<dbReference type="PANTHER" id="PTHR36361">
    <property type="entry name" value="PROTEIN APEM9"/>
    <property type="match status" value="1"/>
</dbReference>
<evidence type="ECO:0000313" key="3">
    <source>
        <dbReference type="Proteomes" id="UP000325081"/>
    </source>
</evidence>
<dbReference type="OrthoDB" id="1919407at2759"/>
<protein>
    <submittedName>
        <fullName evidence="2">3-phosphoinositide-dependent protein kinase-1</fullName>
    </submittedName>
</protein>